<dbReference type="Proteomes" id="UP001165064">
    <property type="component" value="Unassembled WGS sequence"/>
</dbReference>
<evidence type="ECO:0000313" key="2">
    <source>
        <dbReference type="Proteomes" id="UP001165064"/>
    </source>
</evidence>
<accession>A0ACB5TBP5</accession>
<evidence type="ECO:0000313" key="1">
    <source>
        <dbReference type="EMBL" id="GME84293.1"/>
    </source>
</evidence>
<keyword evidence="2" id="KW-1185">Reference proteome</keyword>
<name>A0ACB5TBP5_AMBMO</name>
<dbReference type="EMBL" id="BSXS01005385">
    <property type="protein sequence ID" value="GME84293.1"/>
    <property type="molecule type" value="Genomic_DNA"/>
</dbReference>
<comment type="caution">
    <text evidence="1">The sequence shown here is derived from an EMBL/GenBank/DDBJ whole genome shotgun (WGS) entry which is preliminary data.</text>
</comment>
<protein>
    <submittedName>
        <fullName evidence="1">Unnamed protein product</fullName>
    </submittedName>
</protein>
<gene>
    <name evidence="1" type="ORF">Amon02_000673700</name>
</gene>
<organism evidence="1 2">
    <name type="scientific">Ambrosiozyma monospora</name>
    <name type="common">Yeast</name>
    <name type="synonym">Endomycopsis monosporus</name>
    <dbReference type="NCBI Taxonomy" id="43982"/>
    <lineage>
        <taxon>Eukaryota</taxon>
        <taxon>Fungi</taxon>
        <taxon>Dikarya</taxon>
        <taxon>Ascomycota</taxon>
        <taxon>Saccharomycotina</taxon>
        <taxon>Pichiomycetes</taxon>
        <taxon>Pichiales</taxon>
        <taxon>Pichiaceae</taxon>
        <taxon>Ambrosiozyma</taxon>
    </lineage>
</organism>
<sequence>MNTDANAATLDNAEVPSQAHQRAGLKKRRQQKKRLQKLKRRKNAERPMPPVLDLSGSRNQVPTQQQQSNDTQTSEIDEDESFDSAKEDIKVDDHNATTTGSSNSTEETGNTNNQILPHTDGVPELAFTTSHGSSDNSTTIRKIQDEYNLDDEALEPEIDEDGELRYPAKGYVDGRNMVIEDQDGEILRTIKSRESSKSATGRRLSFSRSGSRDRRNSSLLSRRNSNDSQGSSTKSLGSLKRAISGIAMAKSKGNGDKVELEGHDNSMDPAAYADRKIHELVHHSGPGQKAPIGSLASPTSEKSPSPQPQRQKSKLSRFSKSRRASSATGSGAPEIKQRRSHKFHGYRLDDDIIVENEEGEIVGRYRVNVKKRPANEGSSSGTNNHNNNTVAGSGSSHSKKDNTLARALSLIGMKSRKHPPQSSSQHQQPPHQQYHTLDDVSEEYDTNSSHSSGYHYSGDLEKNEMSNDAIIPEDFRNGGNGKRFESKLKGFLSADPKKIHVDAPETSDDEDEYDSDDDESGVSGGAGAAADVIPGESEFQRAKRLAAQKSSSDEE</sequence>
<reference evidence="1" key="1">
    <citation type="submission" date="2023-04" db="EMBL/GenBank/DDBJ databases">
        <title>Ambrosiozyma monospora NBRC 10751.</title>
        <authorList>
            <person name="Ichikawa N."/>
            <person name="Sato H."/>
            <person name="Tonouchi N."/>
        </authorList>
    </citation>
    <scope>NUCLEOTIDE SEQUENCE</scope>
    <source>
        <strain evidence="1">NBRC 10751</strain>
    </source>
</reference>
<proteinExistence type="predicted"/>